<dbReference type="Gene3D" id="3.30.460.10">
    <property type="entry name" value="Beta Polymerase, domain 2"/>
    <property type="match status" value="1"/>
</dbReference>
<feature type="domain" description="Polymerase nucleotidyl transferase" evidence="1">
    <location>
        <begin position="3"/>
        <end position="71"/>
    </location>
</feature>
<proteinExistence type="predicted"/>
<evidence type="ECO:0000313" key="2">
    <source>
        <dbReference type="EMBL" id="OBS31798.1"/>
    </source>
</evidence>
<dbReference type="RefSeq" id="WP_068606767.1">
    <property type="nucleotide sequence ID" value="NZ_LZDH01000007.1"/>
</dbReference>
<dbReference type="CDD" id="cd05403">
    <property type="entry name" value="NT_KNTase_like"/>
    <property type="match status" value="1"/>
</dbReference>
<sequence>MDWIEEARRQLDGALPAGSRVIWFGSHARGHARPDSDLDLLVVEPEVADRHAEMARLAALLGRARIPADVVVMSAAAFERQAGVVNTLAWRVQREGRAL</sequence>
<dbReference type="InterPro" id="IPR002934">
    <property type="entry name" value="Polymerase_NTP_transf_dom"/>
</dbReference>
<evidence type="ECO:0000313" key="3">
    <source>
        <dbReference type="Proteomes" id="UP000091969"/>
    </source>
</evidence>
<dbReference type="AlphaFoldDB" id="A0A1A6DY70"/>
<keyword evidence="3" id="KW-1185">Reference proteome</keyword>
<accession>A0A1A6DY70</accession>
<dbReference type="EMBL" id="LZDH01000007">
    <property type="protein sequence ID" value="OBS31798.1"/>
    <property type="molecule type" value="Genomic_DNA"/>
</dbReference>
<dbReference type="STRING" id="1101373.A9O67_12060"/>
<evidence type="ECO:0000259" key="1">
    <source>
        <dbReference type="Pfam" id="PF01909"/>
    </source>
</evidence>
<gene>
    <name evidence="2" type="ORF">A9O67_12060</name>
</gene>
<dbReference type="InterPro" id="IPR043519">
    <property type="entry name" value="NT_sf"/>
</dbReference>
<reference evidence="2 3" key="1">
    <citation type="submission" date="2016-06" db="EMBL/GenBank/DDBJ databases">
        <title>Genome sequence of Tepidimonas fonticaldi PL17.</title>
        <authorList>
            <person name="Pinnaka A.K."/>
        </authorList>
    </citation>
    <scope>NUCLEOTIDE SEQUENCE [LARGE SCALE GENOMIC DNA]</scope>
    <source>
        <strain evidence="2 3">PL17</strain>
    </source>
</reference>
<dbReference type="SUPFAM" id="SSF81301">
    <property type="entry name" value="Nucleotidyltransferase"/>
    <property type="match status" value="1"/>
</dbReference>
<comment type="caution">
    <text evidence="2">The sequence shown here is derived from an EMBL/GenBank/DDBJ whole genome shotgun (WGS) entry which is preliminary data.</text>
</comment>
<organism evidence="2 3">
    <name type="scientific">Tepidimonas fonticaldi</name>
    <dbReference type="NCBI Taxonomy" id="1101373"/>
    <lineage>
        <taxon>Bacteria</taxon>
        <taxon>Pseudomonadati</taxon>
        <taxon>Pseudomonadota</taxon>
        <taxon>Betaproteobacteria</taxon>
        <taxon>Burkholderiales</taxon>
        <taxon>Tepidimonas</taxon>
    </lineage>
</organism>
<name>A0A1A6DY70_9BURK</name>
<dbReference type="Proteomes" id="UP000091969">
    <property type="component" value="Unassembled WGS sequence"/>
</dbReference>
<dbReference type="OrthoDB" id="8527314at2"/>
<dbReference type="Pfam" id="PF01909">
    <property type="entry name" value="NTP_transf_2"/>
    <property type="match status" value="1"/>
</dbReference>
<protein>
    <submittedName>
        <fullName evidence="2">DNA polymerase subunit beta</fullName>
    </submittedName>
</protein>
<dbReference type="GO" id="GO:0016779">
    <property type="term" value="F:nucleotidyltransferase activity"/>
    <property type="evidence" value="ECO:0007669"/>
    <property type="project" value="InterPro"/>
</dbReference>